<evidence type="ECO:0000256" key="2">
    <source>
        <dbReference type="SAM" id="Phobius"/>
    </source>
</evidence>
<evidence type="ECO:0000256" key="1">
    <source>
        <dbReference type="SAM" id="MobiDB-lite"/>
    </source>
</evidence>
<organism evidence="3 4">
    <name type="scientific">Dreissena polymorpha</name>
    <name type="common">Zebra mussel</name>
    <name type="synonym">Mytilus polymorpha</name>
    <dbReference type="NCBI Taxonomy" id="45954"/>
    <lineage>
        <taxon>Eukaryota</taxon>
        <taxon>Metazoa</taxon>
        <taxon>Spiralia</taxon>
        <taxon>Lophotrochozoa</taxon>
        <taxon>Mollusca</taxon>
        <taxon>Bivalvia</taxon>
        <taxon>Autobranchia</taxon>
        <taxon>Heteroconchia</taxon>
        <taxon>Euheterodonta</taxon>
        <taxon>Imparidentia</taxon>
        <taxon>Neoheterodontei</taxon>
        <taxon>Myida</taxon>
        <taxon>Dreissenoidea</taxon>
        <taxon>Dreissenidae</taxon>
        <taxon>Dreissena</taxon>
    </lineage>
</organism>
<keyword evidence="2" id="KW-0472">Membrane</keyword>
<reference evidence="3" key="2">
    <citation type="submission" date="2020-11" db="EMBL/GenBank/DDBJ databases">
        <authorList>
            <person name="McCartney M.A."/>
            <person name="Auch B."/>
            <person name="Kono T."/>
            <person name="Mallez S."/>
            <person name="Becker A."/>
            <person name="Gohl D.M."/>
            <person name="Silverstein K.A.T."/>
            <person name="Koren S."/>
            <person name="Bechman K.B."/>
            <person name="Herman A."/>
            <person name="Abrahante J.E."/>
            <person name="Garbe J."/>
        </authorList>
    </citation>
    <scope>NUCLEOTIDE SEQUENCE</scope>
    <source>
        <strain evidence="3">Duluth1</strain>
        <tissue evidence="3">Whole animal</tissue>
    </source>
</reference>
<feature type="compositionally biased region" description="Basic and acidic residues" evidence="1">
    <location>
        <begin position="60"/>
        <end position="69"/>
    </location>
</feature>
<reference evidence="3" key="1">
    <citation type="journal article" date="2019" name="bioRxiv">
        <title>The Genome of the Zebra Mussel, Dreissena polymorpha: A Resource for Invasive Species Research.</title>
        <authorList>
            <person name="McCartney M.A."/>
            <person name="Auch B."/>
            <person name="Kono T."/>
            <person name="Mallez S."/>
            <person name="Zhang Y."/>
            <person name="Obille A."/>
            <person name="Becker A."/>
            <person name="Abrahante J.E."/>
            <person name="Garbe J."/>
            <person name="Badalamenti J.P."/>
            <person name="Herman A."/>
            <person name="Mangelson H."/>
            <person name="Liachko I."/>
            <person name="Sullivan S."/>
            <person name="Sone E.D."/>
            <person name="Koren S."/>
            <person name="Silverstein K.A.T."/>
            <person name="Beckman K.B."/>
            <person name="Gohl D.M."/>
        </authorList>
    </citation>
    <scope>NUCLEOTIDE SEQUENCE</scope>
    <source>
        <strain evidence="3">Duluth1</strain>
        <tissue evidence="3">Whole animal</tissue>
    </source>
</reference>
<proteinExistence type="predicted"/>
<keyword evidence="2" id="KW-0812">Transmembrane</keyword>
<evidence type="ECO:0000313" key="4">
    <source>
        <dbReference type="Proteomes" id="UP000828390"/>
    </source>
</evidence>
<keyword evidence="4" id="KW-1185">Reference proteome</keyword>
<accession>A0A9D4ICP2</accession>
<feature type="region of interest" description="Disordered" evidence="1">
    <location>
        <begin position="60"/>
        <end position="95"/>
    </location>
</feature>
<protein>
    <submittedName>
        <fullName evidence="3">Uncharacterized protein</fullName>
    </submittedName>
</protein>
<name>A0A9D4ICP2_DREPO</name>
<feature type="transmembrane region" description="Helical" evidence="2">
    <location>
        <begin position="161"/>
        <end position="182"/>
    </location>
</feature>
<sequence length="246" mass="27899">MHPDGDNVAYGILKMSVPYAERLDFWRMVEQRYQDRKRRWLEANARLVASRLAAIRARKEMNKARREMGSPEADETDPISTLAAHGASPSSLSVGAEPTLVSPCEEFSDVDSDIFADPDSRYYSSLDLAAWQRMRQDLVTIHRKDENPMEQLRAVRKRKWILVYCIVFTLVAIGLFVIIQLFQPYSIEPLTQPLTQSLTQPVTQPVTQPLESLVRSPPPCSHCDSGSILDEIIEMVIPGPNMDDQL</sequence>
<keyword evidence="2" id="KW-1133">Transmembrane helix</keyword>
<comment type="caution">
    <text evidence="3">The sequence shown here is derived from an EMBL/GenBank/DDBJ whole genome shotgun (WGS) entry which is preliminary data.</text>
</comment>
<gene>
    <name evidence="3" type="ORF">DPMN_169898</name>
</gene>
<dbReference type="EMBL" id="JAIWYP010000009">
    <property type="protein sequence ID" value="KAH3768679.1"/>
    <property type="molecule type" value="Genomic_DNA"/>
</dbReference>
<dbReference type="Proteomes" id="UP000828390">
    <property type="component" value="Unassembled WGS sequence"/>
</dbReference>
<dbReference type="AlphaFoldDB" id="A0A9D4ICP2"/>
<evidence type="ECO:0000313" key="3">
    <source>
        <dbReference type="EMBL" id="KAH3768679.1"/>
    </source>
</evidence>
<dbReference type="OrthoDB" id="10589025at2759"/>